<dbReference type="InterPro" id="IPR029060">
    <property type="entry name" value="PIN-like_dom_sf"/>
</dbReference>
<dbReference type="EMBL" id="PGEM01000112">
    <property type="protein sequence ID" value="PPJ62525.1"/>
    <property type="molecule type" value="Genomic_DNA"/>
</dbReference>
<proteinExistence type="predicted"/>
<organism evidence="2 3">
    <name type="scientific">Cuspidothrix issatschenkoi CHARLIE-1</name>
    <dbReference type="NCBI Taxonomy" id="2052836"/>
    <lineage>
        <taxon>Bacteria</taxon>
        <taxon>Bacillati</taxon>
        <taxon>Cyanobacteriota</taxon>
        <taxon>Cyanophyceae</taxon>
        <taxon>Nostocales</taxon>
        <taxon>Aphanizomenonaceae</taxon>
        <taxon>Cuspidothrix</taxon>
    </lineage>
</organism>
<dbReference type="AlphaFoldDB" id="A0A2S6CRW9"/>
<gene>
    <name evidence="2" type="ORF">CUN59_15120</name>
</gene>
<protein>
    <recommendedName>
        <fullName evidence="1">PIN domain-containing protein</fullName>
    </recommendedName>
</protein>
<reference evidence="2 3" key="1">
    <citation type="submission" date="2018-02" db="EMBL/GenBank/DDBJ databases">
        <title>Discovery of a pederin family compound in a non-symbiotic bloom-forming cyanobacterium.</title>
        <authorList>
            <person name="Kust A."/>
            <person name="Mares J."/>
            <person name="Jokela J."/>
            <person name="Urajova P."/>
            <person name="Hajek J."/>
            <person name="Saurav K."/>
            <person name="Voracova K."/>
            <person name="Fewer D.P."/>
            <person name="Haapaniemi E."/>
            <person name="Permi P."/>
            <person name="Rehakova K."/>
            <person name="Sivonen K."/>
            <person name="Hrouzek P."/>
        </authorList>
    </citation>
    <scope>NUCLEOTIDE SEQUENCE [LARGE SCALE GENOMIC DNA]</scope>
    <source>
        <strain evidence="2 3">CHARLIE-1</strain>
    </source>
</reference>
<dbReference type="SUPFAM" id="SSF88723">
    <property type="entry name" value="PIN domain-like"/>
    <property type="match status" value="1"/>
</dbReference>
<dbReference type="InterPro" id="IPR002716">
    <property type="entry name" value="PIN_dom"/>
</dbReference>
<evidence type="ECO:0000259" key="1">
    <source>
        <dbReference type="Pfam" id="PF13470"/>
    </source>
</evidence>
<comment type="caution">
    <text evidence="2">The sequence shown here is derived from an EMBL/GenBank/DDBJ whole genome shotgun (WGS) entry which is preliminary data.</text>
</comment>
<keyword evidence="3" id="KW-1185">Reference proteome</keyword>
<evidence type="ECO:0000313" key="2">
    <source>
        <dbReference type="EMBL" id="PPJ62525.1"/>
    </source>
</evidence>
<dbReference type="OrthoDB" id="7062868at2"/>
<sequence>MNKIKVFFDTNVLIYAHDESSIYHENSANLLNLVFENQITGVIAEQNIIELYRILTNSVAMKNQPLTPQDVNKLITEVYLSGVFEVLYPNQLTTEKTLELAVNSNCLSARIFDIRLAGLVITYPVDYFATYNIKHFLNIEGLNPMIPDDILSKIRL</sequence>
<dbReference type="Proteomes" id="UP000239589">
    <property type="component" value="Unassembled WGS sequence"/>
</dbReference>
<accession>A0A2S6CRW9</accession>
<name>A0A2S6CRW9_9CYAN</name>
<dbReference type="RefSeq" id="WP_104388621.1">
    <property type="nucleotide sequence ID" value="NZ_PGEM01000112.1"/>
</dbReference>
<evidence type="ECO:0000313" key="3">
    <source>
        <dbReference type="Proteomes" id="UP000239589"/>
    </source>
</evidence>
<dbReference type="Gene3D" id="3.40.50.1010">
    <property type="entry name" value="5'-nuclease"/>
    <property type="match status" value="1"/>
</dbReference>
<dbReference type="Pfam" id="PF13470">
    <property type="entry name" value="PIN_3"/>
    <property type="match status" value="1"/>
</dbReference>
<feature type="domain" description="PIN" evidence="1">
    <location>
        <begin position="5"/>
        <end position="105"/>
    </location>
</feature>